<dbReference type="EMBL" id="ML987190">
    <property type="protein sequence ID" value="KAF2254900.1"/>
    <property type="molecule type" value="Genomic_DNA"/>
</dbReference>
<evidence type="ECO:0000256" key="2">
    <source>
        <dbReference type="SAM" id="Phobius"/>
    </source>
</evidence>
<dbReference type="GeneID" id="54581233"/>
<proteinExistence type="predicted"/>
<keyword evidence="2" id="KW-1133">Transmembrane helix</keyword>
<dbReference type="OrthoDB" id="5355526at2759"/>
<gene>
    <name evidence="3" type="ORF">BU26DRAFT_514728</name>
</gene>
<reference evidence="3" key="1">
    <citation type="journal article" date="2020" name="Stud. Mycol.">
        <title>101 Dothideomycetes genomes: a test case for predicting lifestyles and emergence of pathogens.</title>
        <authorList>
            <person name="Haridas S."/>
            <person name="Albert R."/>
            <person name="Binder M."/>
            <person name="Bloem J."/>
            <person name="Labutti K."/>
            <person name="Salamov A."/>
            <person name="Andreopoulos B."/>
            <person name="Baker S."/>
            <person name="Barry K."/>
            <person name="Bills G."/>
            <person name="Bluhm B."/>
            <person name="Cannon C."/>
            <person name="Castanera R."/>
            <person name="Culley D."/>
            <person name="Daum C."/>
            <person name="Ezra D."/>
            <person name="Gonzalez J."/>
            <person name="Henrissat B."/>
            <person name="Kuo A."/>
            <person name="Liang C."/>
            <person name="Lipzen A."/>
            <person name="Lutzoni F."/>
            <person name="Magnuson J."/>
            <person name="Mondo S."/>
            <person name="Nolan M."/>
            <person name="Ohm R."/>
            <person name="Pangilinan J."/>
            <person name="Park H.-J."/>
            <person name="Ramirez L."/>
            <person name="Alfaro M."/>
            <person name="Sun H."/>
            <person name="Tritt A."/>
            <person name="Yoshinaga Y."/>
            <person name="Zwiers L.-H."/>
            <person name="Turgeon B."/>
            <person name="Goodwin S."/>
            <person name="Spatafora J."/>
            <person name="Crous P."/>
            <person name="Grigoriev I."/>
        </authorList>
    </citation>
    <scope>NUCLEOTIDE SEQUENCE</scope>
    <source>
        <strain evidence="3">CBS 122368</strain>
    </source>
</reference>
<evidence type="ECO:0000256" key="1">
    <source>
        <dbReference type="SAM" id="MobiDB-lite"/>
    </source>
</evidence>
<accession>A0A6A6IZ57</accession>
<protein>
    <submittedName>
        <fullName evidence="3">Uncharacterized protein</fullName>
    </submittedName>
</protein>
<dbReference type="RefSeq" id="XP_033689904.1">
    <property type="nucleotide sequence ID" value="XM_033827903.1"/>
</dbReference>
<keyword evidence="2" id="KW-0812">Transmembrane</keyword>
<name>A0A6A6IZ57_9PLEO</name>
<feature type="region of interest" description="Disordered" evidence="1">
    <location>
        <begin position="1"/>
        <end position="20"/>
    </location>
</feature>
<feature type="transmembrane region" description="Helical" evidence="2">
    <location>
        <begin position="567"/>
        <end position="588"/>
    </location>
</feature>
<organism evidence="3 4">
    <name type="scientific">Trematosphaeria pertusa</name>
    <dbReference type="NCBI Taxonomy" id="390896"/>
    <lineage>
        <taxon>Eukaryota</taxon>
        <taxon>Fungi</taxon>
        <taxon>Dikarya</taxon>
        <taxon>Ascomycota</taxon>
        <taxon>Pezizomycotina</taxon>
        <taxon>Dothideomycetes</taxon>
        <taxon>Pleosporomycetidae</taxon>
        <taxon>Pleosporales</taxon>
        <taxon>Massarineae</taxon>
        <taxon>Trematosphaeriaceae</taxon>
        <taxon>Trematosphaeria</taxon>
    </lineage>
</organism>
<evidence type="ECO:0000313" key="3">
    <source>
        <dbReference type="EMBL" id="KAF2254900.1"/>
    </source>
</evidence>
<dbReference type="AlphaFoldDB" id="A0A6A6IZ57"/>
<keyword evidence="4" id="KW-1185">Reference proteome</keyword>
<sequence>MEDEIPSLATLLDMDSENTPPPVLPLTDHHDIPFGLSGDPEVEDDIASVISSYAASIFSVQSLASSATGLSKGSGYSAKQIATATKELVAIFQGDEVLVPLYMSAVEDPSIGPERLERNLRRLFKKYAEHLKVEAKDQLEYLAARLVSLKARFLAQSIVEWFDSGSPSSSKGRREVKDESSEEDEDEARPFDDTAFEDLDIFREFLVGSDAFQTLRTQLRVFVLPVPLQSALPDENVREQDVGGVCSKVECSEMLRSRSAPALSGWLKHALNAFFIATGQLEHPLESGKVRLKWQCGCGEMFSGDVTELQNGGVAELITRIERVTGAKVLATQYSPDNTNQKFAYPRLDLWLQNGFRKLAATFRRQSKVCTLPQHNSSSSTTVRSAPVGHPPQQHMLHLLACMHQGRFGKTLHQDPMENIDSDRTLFCFLKRQYTRHRGRLCTLLSLKSVKGIFFIKFRLPMGGSVEVRHHNPCCIPATCECIPPIDRVEPSPQAEYRCIPGPPMVWPPIDPHYLMHLFTSPTCMNENDTWILDQLPKRTCGELKGKAGQPAEGWGIYYQEGWDKDIITLVVFAVFLVASLVFGVLWSKYKMDVQGAFGVSAYIMAACGIAISLVAMRADRV</sequence>
<evidence type="ECO:0000313" key="4">
    <source>
        <dbReference type="Proteomes" id="UP000800094"/>
    </source>
</evidence>
<dbReference type="Proteomes" id="UP000800094">
    <property type="component" value="Unassembled WGS sequence"/>
</dbReference>
<feature type="transmembrane region" description="Helical" evidence="2">
    <location>
        <begin position="600"/>
        <end position="619"/>
    </location>
</feature>
<feature type="region of interest" description="Disordered" evidence="1">
    <location>
        <begin position="164"/>
        <end position="190"/>
    </location>
</feature>
<keyword evidence="2" id="KW-0472">Membrane</keyword>